<gene>
    <name evidence="2" type="ORF">IX56_04705</name>
</gene>
<dbReference type="InterPro" id="IPR011104">
    <property type="entry name" value="Hpr_kin/Pase_C"/>
</dbReference>
<dbReference type="EMBL" id="JRKQ01000014">
    <property type="protein sequence ID" value="KGJ22977.1"/>
    <property type="molecule type" value="Genomic_DNA"/>
</dbReference>
<protein>
    <submittedName>
        <fullName evidence="2">Serine kinase</fullName>
    </submittedName>
</protein>
<dbReference type="Proteomes" id="UP000029858">
    <property type="component" value="Unassembled WGS sequence"/>
</dbReference>
<reference evidence="2 3" key="2">
    <citation type="submission" date="2014-10" db="EMBL/GenBank/DDBJ databases">
        <title>Paracoccus sanguinis sp. nov., isolated from clinical specimens of New York State patients.</title>
        <authorList>
            <person name="Mingle L.A."/>
            <person name="Cole J.A."/>
            <person name="Lapierre P."/>
            <person name="Musser K.A."/>
        </authorList>
    </citation>
    <scope>NUCLEOTIDE SEQUENCE [LARGE SCALE GENOMIC DNA]</scope>
    <source>
        <strain evidence="2 3">5503</strain>
    </source>
</reference>
<dbReference type="CDD" id="cd01918">
    <property type="entry name" value="HprK_C"/>
    <property type="match status" value="1"/>
</dbReference>
<evidence type="ECO:0000259" key="1">
    <source>
        <dbReference type="Pfam" id="PF07475"/>
    </source>
</evidence>
<evidence type="ECO:0000313" key="3">
    <source>
        <dbReference type="Proteomes" id="UP000029858"/>
    </source>
</evidence>
<dbReference type="GO" id="GO:0006109">
    <property type="term" value="P:regulation of carbohydrate metabolic process"/>
    <property type="evidence" value="ECO:0007669"/>
    <property type="project" value="InterPro"/>
</dbReference>
<comment type="caution">
    <text evidence="2">The sequence shown here is derived from an EMBL/GenBank/DDBJ whole genome shotgun (WGS) entry which is preliminary data.</text>
</comment>
<dbReference type="Gene3D" id="3.40.50.300">
    <property type="entry name" value="P-loop containing nucleotide triphosphate hydrolases"/>
    <property type="match status" value="1"/>
</dbReference>
<feature type="domain" description="HPr kinase/phosphorylase C-terminal" evidence="1">
    <location>
        <begin position="2"/>
        <end position="77"/>
    </location>
</feature>
<dbReference type="PANTHER" id="PTHR30305">
    <property type="entry name" value="PROTEIN YJDM-RELATED"/>
    <property type="match status" value="1"/>
</dbReference>
<accession>A0A099GKC7</accession>
<dbReference type="RefSeq" id="WP_036707796.1">
    <property type="nucleotide sequence ID" value="NZ_JRKQ01000014.1"/>
</dbReference>
<evidence type="ECO:0000313" key="2">
    <source>
        <dbReference type="EMBL" id="KGJ22977.1"/>
    </source>
</evidence>
<organism evidence="2 3">
    <name type="scientific">Paracoccus sanguinis</name>
    <dbReference type="NCBI Taxonomy" id="1545044"/>
    <lineage>
        <taxon>Bacteria</taxon>
        <taxon>Pseudomonadati</taxon>
        <taxon>Pseudomonadota</taxon>
        <taxon>Alphaproteobacteria</taxon>
        <taxon>Rhodobacterales</taxon>
        <taxon>Paracoccaceae</taxon>
        <taxon>Paracoccus</taxon>
    </lineage>
</organism>
<dbReference type="GO" id="GO:0005524">
    <property type="term" value="F:ATP binding"/>
    <property type="evidence" value="ECO:0007669"/>
    <property type="project" value="InterPro"/>
</dbReference>
<dbReference type="Pfam" id="PF07475">
    <property type="entry name" value="Hpr_kinase_C"/>
    <property type="match status" value="1"/>
</dbReference>
<dbReference type="PANTHER" id="PTHR30305:SF1">
    <property type="entry name" value="HPR KINASE_PHOSPHORYLASE"/>
    <property type="match status" value="1"/>
</dbReference>
<dbReference type="SUPFAM" id="SSF53795">
    <property type="entry name" value="PEP carboxykinase-like"/>
    <property type="match status" value="1"/>
</dbReference>
<keyword evidence="2" id="KW-0808">Transferase</keyword>
<dbReference type="InterPro" id="IPR027417">
    <property type="entry name" value="P-loop_NTPase"/>
</dbReference>
<keyword evidence="2" id="KW-0418">Kinase</keyword>
<proteinExistence type="predicted"/>
<name>A0A099GKC7_9RHOB</name>
<dbReference type="AlphaFoldDB" id="A0A099GKC7"/>
<dbReference type="GO" id="GO:0000155">
    <property type="term" value="F:phosphorelay sensor kinase activity"/>
    <property type="evidence" value="ECO:0007669"/>
    <property type="project" value="InterPro"/>
</dbReference>
<reference evidence="2 3" key="1">
    <citation type="submission" date="2014-09" db="EMBL/GenBank/DDBJ databases">
        <authorList>
            <person name="McGinnis J.M."/>
            <person name="Wolfgang W.J."/>
        </authorList>
    </citation>
    <scope>NUCLEOTIDE SEQUENCE [LARGE SCALE GENOMIC DNA]</scope>
    <source>
        <strain evidence="2 3">5503</strain>
    </source>
</reference>
<sequence>MTTLHASAVAIGGRGLLILGPSGSGKSALALELMAMGAGLIADDRVSVTRRGDAVIADCPPALKGRIEARGLGILNAVPAGPTPLALVVDLGRDEPERLPPWRQTEVAGVTLPLALRGCGPHLGAALRQMLLCGRSD</sequence>